<dbReference type="EMBL" id="JBHUDI010000013">
    <property type="protein sequence ID" value="MFD1565802.1"/>
    <property type="molecule type" value="Genomic_DNA"/>
</dbReference>
<proteinExistence type="predicted"/>
<gene>
    <name evidence="2" type="ORF">ACFR99_19955</name>
</gene>
<keyword evidence="3" id="KW-1185">Reference proteome</keyword>
<dbReference type="Proteomes" id="UP001597076">
    <property type="component" value="Unassembled WGS sequence"/>
</dbReference>
<evidence type="ECO:0000313" key="2">
    <source>
        <dbReference type="EMBL" id="MFD1565802.1"/>
    </source>
</evidence>
<accession>A0ABD6BMN6</accession>
<dbReference type="AlphaFoldDB" id="A0ABD6BMN6"/>
<sequence>MAALNTPGDLSVAPGVSIQPGVRFWTKPIRESNTGNILVVNSIDLWEADHLILRNKCHSDVDSPKEKINRNKHLFVELKLENKQKFVEVVPYTEWPQDDSRSTASERKNTHDTEWEDKEQNLQFSGECVENRNRVMKEDDVRGSLNGLL</sequence>
<evidence type="ECO:0008006" key="4">
    <source>
        <dbReference type="Google" id="ProtNLM"/>
    </source>
</evidence>
<protein>
    <recommendedName>
        <fullName evidence="4">CS domain-containing protein</fullName>
    </recommendedName>
</protein>
<evidence type="ECO:0000256" key="1">
    <source>
        <dbReference type="SAM" id="MobiDB-lite"/>
    </source>
</evidence>
<name>A0ABD6BMN6_9EURY</name>
<feature type="compositionally biased region" description="Basic and acidic residues" evidence="1">
    <location>
        <begin position="98"/>
        <end position="113"/>
    </location>
</feature>
<comment type="caution">
    <text evidence="2">The sequence shown here is derived from an EMBL/GenBank/DDBJ whole genome shotgun (WGS) entry which is preliminary data.</text>
</comment>
<feature type="region of interest" description="Disordered" evidence="1">
    <location>
        <begin position="96"/>
        <end position="120"/>
    </location>
</feature>
<evidence type="ECO:0000313" key="3">
    <source>
        <dbReference type="Proteomes" id="UP001597076"/>
    </source>
</evidence>
<dbReference type="RefSeq" id="WP_390291416.1">
    <property type="nucleotide sequence ID" value="NZ_JBHUDI010000013.1"/>
</dbReference>
<reference evidence="2 3" key="1">
    <citation type="journal article" date="2019" name="Int. J. Syst. Evol. Microbiol.">
        <title>The Global Catalogue of Microorganisms (GCM) 10K type strain sequencing project: providing services to taxonomists for standard genome sequencing and annotation.</title>
        <authorList>
            <consortium name="The Broad Institute Genomics Platform"/>
            <consortium name="The Broad Institute Genome Sequencing Center for Infectious Disease"/>
            <person name="Wu L."/>
            <person name="Ma J."/>
        </authorList>
    </citation>
    <scope>NUCLEOTIDE SEQUENCE [LARGE SCALE GENOMIC DNA]</scope>
    <source>
        <strain evidence="2 3">CGMCC 1.12230</strain>
    </source>
</reference>
<organism evidence="2 3">
    <name type="scientific">Haloarchaeobius amylolyticus</name>
    <dbReference type="NCBI Taxonomy" id="1198296"/>
    <lineage>
        <taxon>Archaea</taxon>
        <taxon>Methanobacteriati</taxon>
        <taxon>Methanobacteriota</taxon>
        <taxon>Stenosarchaea group</taxon>
        <taxon>Halobacteria</taxon>
        <taxon>Halobacteriales</taxon>
        <taxon>Halorubellaceae</taxon>
        <taxon>Haloarchaeobius</taxon>
    </lineage>
</organism>